<organism evidence="1 2">
    <name type="scientific">Lactuca virosa</name>
    <dbReference type="NCBI Taxonomy" id="75947"/>
    <lineage>
        <taxon>Eukaryota</taxon>
        <taxon>Viridiplantae</taxon>
        <taxon>Streptophyta</taxon>
        <taxon>Embryophyta</taxon>
        <taxon>Tracheophyta</taxon>
        <taxon>Spermatophyta</taxon>
        <taxon>Magnoliopsida</taxon>
        <taxon>eudicotyledons</taxon>
        <taxon>Gunneridae</taxon>
        <taxon>Pentapetalae</taxon>
        <taxon>asterids</taxon>
        <taxon>campanulids</taxon>
        <taxon>Asterales</taxon>
        <taxon>Asteraceae</taxon>
        <taxon>Cichorioideae</taxon>
        <taxon>Cichorieae</taxon>
        <taxon>Lactucinae</taxon>
        <taxon>Lactuca</taxon>
    </lineage>
</organism>
<proteinExistence type="predicted"/>
<dbReference type="EMBL" id="CAKMRJ010005412">
    <property type="protein sequence ID" value="CAH1440105.1"/>
    <property type="molecule type" value="Genomic_DNA"/>
</dbReference>
<keyword evidence="2" id="KW-1185">Reference proteome</keyword>
<dbReference type="Proteomes" id="UP001157418">
    <property type="component" value="Unassembled WGS sequence"/>
</dbReference>
<comment type="caution">
    <text evidence="1">The sequence shown here is derived from an EMBL/GenBank/DDBJ whole genome shotgun (WGS) entry which is preliminary data.</text>
</comment>
<name>A0AAU9NQK2_9ASTR</name>
<evidence type="ECO:0000313" key="1">
    <source>
        <dbReference type="EMBL" id="CAH1440105.1"/>
    </source>
</evidence>
<accession>A0AAU9NQK2</accession>
<dbReference type="AlphaFoldDB" id="A0AAU9NQK2"/>
<evidence type="ECO:0000313" key="2">
    <source>
        <dbReference type="Proteomes" id="UP001157418"/>
    </source>
</evidence>
<protein>
    <submittedName>
        <fullName evidence="1">Uncharacterized protein</fullName>
    </submittedName>
</protein>
<gene>
    <name evidence="1" type="ORF">LVIROSA_LOCUS26262</name>
</gene>
<reference evidence="1 2" key="1">
    <citation type="submission" date="2022-01" db="EMBL/GenBank/DDBJ databases">
        <authorList>
            <person name="Xiong W."/>
            <person name="Schranz E."/>
        </authorList>
    </citation>
    <scope>NUCLEOTIDE SEQUENCE [LARGE SCALE GENOMIC DNA]</scope>
</reference>
<sequence length="112" mass="12876">MESRSQGRHLLATTIRYRAWKAAKGNRLRPSTASICLILSIVQGEKEAKMTEFRYVDLRFEDAHQVLGEILQRTCKISSTPSSTTQDSLISCSIYRVNFFRSVMYMSSEMMK</sequence>